<feature type="transmembrane region" description="Helical" evidence="7">
    <location>
        <begin position="760"/>
        <end position="784"/>
    </location>
</feature>
<dbReference type="Gene3D" id="1.20.1640.10">
    <property type="entry name" value="Multidrug efflux transporter AcrB transmembrane domain"/>
    <property type="match status" value="2"/>
</dbReference>
<evidence type="ECO:0000256" key="6">
    <source>
        <dbReference type="ARBA" id="ARBA00023180"/>
    </source>
</evidence>
<dbReference type="Proteomes" id="UP000694865">
    <property type="component" value="Unplaced"/>
</dbReference>
<feature type="transmembrane region" description="Helical" evidence="7">
    <location>
        <begin position="629"/>
        <end position="652"/>
    </location>
</feature>
<dbReference type="PROSITE" id="PS50156">
    <property type="entry name" value="SSD"/>
    <property type="match status" value="1"/>
</dbReference>
<feature type="transmembrane region" description="Helical" evidence="7">
    <location>
        <begin position="685"/>
        <end position="711"/>
    </location>
</feature>
<evidence type="ECO:0000256" key="3">
    <source>
        <dbReference type="ARBA" id="ARBA00022692"/>
    </source>
</evidence>
<keyword evidence="4 7" id="KW-1133">Transmembrane helix</keyword>
<dbReference type="PANTHER" id="PTHR10796">
    <property type="entry name" value="PATCHED-RELATED"/>
    <property type="match status" value="1"/>
</dbReference>
<evidence type="ECO:0000256" key="4">
    <source>
        <dbReference type="ARBA" id="ARBA00022989"/>
    </source>
</evidence>
<keyword evidence="6" id="KW-0325">Glycoprotein</keyword>
<sequence length="830" mass="92819">MNCIESKLSSLFHRHGRLLGKYPLPYVLWPIILTAILAAGMTYLKDDSDRATIYTPEHGPAKLHRDIVKDLFPMNDDGEFLPSRIVSEGRNGRLIIMGKNWRGNVLHEDVLDEVRQLHAEILNLTVTINDESVSIRGHLRSMARQFKPWYERVHLTYPFAPSPTGYPAFIGNSLGGVGIMGDNVVKSAKAIQLFYYLLNKSLERLVPRFVVTCCAVVLFSIMCCSSFDCVVSKPWLGLLGVLTASMAILSAVGLLGFCKVDFISAVASMPFLILGIGVDNMFIMVAAWRRTPSYLPVEDRMAQTFREAAMSITITSVTDVLAFCVGAISDFPGVRIFCLYTGLAIIFGYIYQITFFGACLSEFGRLEAKNGHWATCQRVLAPDEAPSSLYRVFCAGGISESNPKGSTPEHIVAKFFGDYYGPFLTKSWVKGLVALTFLIYLAFSIWGCIKIQRGIKLKNTVPDDSYASKFLTLEEEYYSQYGLPVSVIVYRHAEYWDKQVQNEISRTLQEIENTQYFHDSRFTQSWLHDYLNYLNQTGRRSDVMGQETFIDVLQEEFLNIQAFQRHKADIRFANGAILATRFSVLTENADDANKQREMMEKVRSIAEDSPIPMIAFHPAFIFYDQYTEILPSTLQTMGIAAASMLLVSLLLIPHPICSLWVTFSVFSISVGVIGFMTHWDISLDAISMINIIICIGFSVDFSAHITYSFVVSPAATNNERAISSLRALGMPILQGAISSILGVVALCTAEAYTFRTFFKTNFLAIGFGALFALVFLPTFLTFFGPKVQEKDIPKDVKQAVKLAKEPIVSVKNPEAPHCEYIVYLPPVTVV</sequence>
<feature type="transmembrane region" description="Helical" evidence="7">
    <location>
        <begin position="732"/>
        <end position="754"/>
    </location>
</feature>
<gene>
    <name evidence="10" type="primary">LOC100374541</name>
</gene>
<evidence type="ECO:0000313" key="9">
    <source>
        <dbReference type="Proteomes" id="UP000694865"/>
    </source>
</evidence>
<dbReference type="InterPro" id="IPR000731">
    <property type="entry name" value="SSD"/>
</dbReference>
<dbReference type="PANTHER" id="PTHR10796:SF92">
    <property type="entry name" value="PATCHED-RELATED, ISOFORM A"/>
    <property type="match status" value="1"/>
</dbReference>
<comment type="similarity">
    <text evidence="2">Belongs to the patched family.</text>
</comment>
<feature type="transmembrane region" description="Helical" evidence="7">
    <location>
        <begin position="308"/>
        <end position="329"/>
    </location>
</feature>
<feature type="transmembrane region" description="Helical" evidence="7">
    <location>
        <begin position="428"/>
        <end position="449"/>
    </location>
</feature>
<evidence type="ECO:0000313" key="10">
    <source>
        <dbReference type="RefSeq" id="XP_006820668.1"/>
    </source>
</evidence>
<name>A0ABM0MKX7_SACKO</name>
<dbReference type="InterPro" id="IPR051697">
    <property type="entry name" value="Patched_domain-protein"/>
</dbReference>
<feature type="transmembrane region" description="Helical" evidence="7">
    <location>
        <begin position="269"/>
        <end position="288"/>
    </location>
</feature>
<keyword evidence="3 7" id="KW-0812">Transmembrane</keyword>
<feature type="transmembrane region" description="Helical" evidence="7">
    <location>
        <begin position="234"/>
        <end position="257"/>
    </location>
</feature>
<proteinExistence type="inferred from homology"/>
<feature type="transmembrane region" description="Helical" evidence="7">
    <location>
        <begin position="26"/>
        <end position="44"/>
    </location>
</feature>
<dbReference type="RefSeq" id="XP_006820668.1">
    <property type="nucleotide sequence ID" value="XM_006820605.1"/>
</dbReference>
<organism evidence="9 10">
    <name type="scientific">Saccoglossus kowalevskii</name>
    <name type="common">Acorn worm</name>
    <dbReference type="NCBI Taxonomy" id="10224"/>
    <lineage>
        <taxon>Eukaryota</taxon>
        <taxon>Metazoa</taxon>
        <taxon>Hemichordata</taxon>
        <taxon>Enteropneusta</taxon>
        <taxon>Harrimaniidae</taxon>
        <taxon>Saccoglossus</taxon>
    </lineage>
</organism>
<feature type="transmembrane region" description="Helical" evidence="7">
    <location>
        <begin position="209"/>
        <end position="228"/>
    </location>
</feature>
<evidence type="ECO:0000256" key="5">
    <source>
        <dbReference type="ARBA" id="ARBA00023136"/>
    </source>
</evidence>
<dbReference type="GeneID" id="100374541"/>
<evidence type="ECO:0000256" key="1">
    <source>
        <dbReference type="ARBA" id="ARBA00004141"/>
    </source>
</evidence>
<evidence type="ECO:0000256" key="2">
    <source>
        <dbReference type="ARBA" id="ARBA00005585"/>
    </source>
</evidence>
<reference evidence="10" key="1">
    <citation type="submission" date="2025-08" db="UniProtKB">
        <authorList>
            <consortium name="RefSeq"/>
        </authorList>
    </citation>
    <scope>IDENTIFICATION</scope>
    <source>
        <tissue evidence="10">Testes</tissue>
    </source>
</reference>
<feature type="transmembrane region" description="Helical" evidence="7">
    <location>
        <begin position="659"/>
        <end position="679"/>
    </location>
</feature>
<feature type="transmembrane region" description="Helical" evidence="7">
    <location>
        <begin position="336"/>
        <end position="358"/>
    </location>
</feature>
<evidence type="ECO:0000256" key="7">
    <source>
        <dbReference type="SAM" id="Phobius"/>
    </source>
</evidence>
<keyword evidence="5 7" id="KW-0472">Membrane</keyword>
<protein>
    <submittedName>
        <fullName evidence="10">Patched domain-containing protein 3-like</fullName>
    </submittedName>
</protein>
<dbReference type="SUPFAM" id="SSF82866">
    <property type="entry name" value="Multidrug efflux transporter AcrB transmembrane domain"/>
    <property type="match status" value="2"/>
</dbReference>
<accession>A0ABM0MKX7</accession>
<keyword evidence="9" id="KW-1185">Reference proteome</keyword>
<evidence type="ECO:0000259" key="8">
    <source>
        <dbReference type="PROSITE" id="PS50156"/>
    </source>
</evidence>
<comment type="subcellular location">
    <subcellularLocation>
        <location evidence="1">Membrane</location>
        <topology evidence="1">Multi-pass membrane protein</topology>
    </subcellularLocation>
</comment>
<dbReference type="Pfam" id="PF02460">
    <property type="entry name" value="Patched"/>
    <property type="match status" value="1"/>
</dbReference>
<feature type="domain" description="SSD" evidence="8">
    <location>
        <begin position="205"/>
        <end position="362"/>
    </location>
</feature>
<dbReference type="InterPro" id="IPR003392">
    <property type="entry name" value="PTHD_SSD"/>
</dbReference>